<dbReference type="RefSeq" id="WP_338822684.1">
    <property type="nucleotide sequence ID" value="NZ_CP148067.1"/>
</dbReference>
<keyword evidence="3" id="KW-1185">Reference proteome</keyword>
<gene>
    <name evidence="2" type="ORF">WG617_00295</name>
</gene>
<dbReference type="Gene3D" id="3.30.1230.10">
    <property type="entry name" value="YlxR-like"/>
    <property type="match status" value="1"/>
</dbReference>
<dbReference type="Proteomes" id="UP001477443">
    <property type="component" value="Chromosome"/>
</dbReference>
<dbReference type="SUPFAM" id="SSF64376">
    <property type="entry name" value="YlxR-like"/>
    <property type="match status" value="1"/>
</dbReference>
<dbReference type="InterPro" id="IPR035931">
    <property type="entry name" value="YlxR-like_sf"/>
</dbReference>
<dbReference type="InterPro" id="IPR037465">
    <property type="entry name" value="YlxR"/>
</dbReference>
<dbReference type="PANTHER" id="PTHR34215">
    <property type="entry name" value="BLL0784 PROTEIN"/>
    <property type="match status" value="1"/>
</dbReference>
<evidence type="ECO:0000313" key="2">
    <source>
        <dbReference type="EMBL" id="WXL29086.1"/>
    </source>
</evidence>
<evidence type="ECO:0000259" key="1">
    <source>
        <dbReference type="Pfam" id="PF04296"/>
    </source>
</evidence>
<dbReference type="InterPro" id="IPR007393">
    <property type="entry name" value="YlxR_dom"/>
</dbReference>
<proteinExistence type="predicted"/>
<reference evidence="2" key="1">
    <citation type="submission" date="2024-03" db="EMBL/GenBank/DDBJ databases">
        <title>Complete genome sequence of Mycoplasma felifaucium Z921 isolated from the trachea of a cheetah.</title>
        <authorList>
            <person name="Spergser J."/>
        </authorList>
    </citation>
    <scope>NUCLEOTIDE SEQUENCE [LARGE SCALE GENOMIC DNA]</scope>
    <source>
        <strain evidence="2">Z921</strain>
    </source>
</reference>
<organism evidence="2 3">
    <name type="scientific">Mycoplasmopsis felifaucium</name>
    <dbReference type="NCBI Taxonomy" id="35768"/>
    <lineage>
        <taxon>Bacteria</taxon>
        <taxon>Bacillati</taxon>
        <taxon>Mycoplasmatota</taxon>
        <taxon>Mycoplasmoidales</taxon>
        <taxon>Metamycoplasmataceae</taxon>
        <taxon>Mycoplasmopsis</taxon>
    </lineage>
</organism>
<accession>A0ABZ2RPX0</accession>
<feature type="domain" description="YlxR" evidence="1">
    <location>
        <begin position="11"/>
        <end position="86"/>
    </location>
</feature>
<dbReference type="Pfam" id="PF04296">
    <property type="entry name" value="YlxR"/>
    <property type="match status" value="1"/>
</dbReference>
<dbReference type="EMBL" id="CP148067">
    <property type="protein sequence ID" value="WXL29086.1"/>
    <property type="molecule type" value="Genomic_DNA"/>
</dbReference>
<protein>
    <submittedName>
        <fullName evidence="2">YlxR family protein</fullName>
    </submittedName>
</protein>
<sequence length="98" mass="11619">MTEKCNKNYSRKCIVSGDVKPETELIRFDYNKSENIIRLDLKRELKGRGAYFTPTVSNWENIVKRRGLNKAFRTQVSQKTYETIEKELKEAKCLREIE</sequence>
<name>A0ABZ2RPX0_9BACT</name>
<evidence type="ECO:0000313" key="3">
    <source>
        <dbReference type="Proteomes" id="UP001477443"/>
    </source>
</evidence>
<dbReference type="PANTHER" id="PTHR34215:SF1">
    <property type="entry name" value="YLXR DOMAIN-CONTAINING PROTEIN"/>
    <property type="match status" value="1"/>
</dbReference>